<evidence type="ECO:0000256" key="1">
    <source>
        <dbReference type="ARBA" id="ARBA00022741"/>
    </source>
</evidence>
<keyword evidence="2" id="KW-0648">Protein biosynthesis</keyword>
<dbReference type="InterPro" id="IPR014721">
    <property type="entry name" value="Ribsml_uS5_D2-typ_fold_subgr"/>
</dbReference>
<dbReference type="SUPFAM" id="SSF54211">
    <property type="entry name" value="Ribosomal protein S5 domain 2-like"/>
    <property type="match status" value="1"/>
</dbReference>
<protein>
    <recommendedName>
        <fullName evidence="5">Tr-type G domain-containing protein</fullName>
    </recommendedName>
</protein>
<keyword evidence="7" id="KW-1185">Reference proteome</keyword>
<sequence>MLNIARHKEAARSLAWMSLRNKSFKQVRRDQENRIYTSMAEINRIRNIGIIAHIDAGKTTTTERMLYYSGTIENPGEVHHGNTVMDYLEQERKRGITIRAATTSFKWRGLNADDFYQINLIDTPGHVDFTAEVERSLRVCDGAIGIFDAMQGVETQTETVWQQSNRFGIPRLGFINKLDRIGADIETTLDSVRNKLNSVPLLVNIPSGEDASFDGIVDLGTMRHYSYLDDLGKMVEVEDCDKDHFAYEKAMFYRDRLIEDLAEIDDTIADKYLEGEFISHIDINNSLRYCLRTKNSVALHCGSALKNRGIQPLLENVVNLLPSPQDTESISGSDVSTGQKIYRFSNPKDKLCAFAFKVVADPIRGLVTFFRVYSGTLKNRTKIMNSKTGRIEKITQLFRMTADEVTNIEELGVGDIGAITGVHNIRSGDTFIQEDDPERIQLSGVSIPPPVFFCSIEAELSRDQNKLAQVIQDLTYEDPSISVSENRDTGQLQISGMGELHLEILKDRIEIDYGIKAFLGTMRVAYRESVSGKTRHTFTVDTKKAGKSIFAELTLEVEGLEVDHGEAEEVAEAEEYVLDNLSEKTTADSSTQHTDAEKYNKITRDYLKLEKRSERKKVDDDKLIKRGRSREVKGEDFELLRSLDSASAEILLGIEDAINTSLESGQLLGYPIVHTRVRIVDGKWSSLRSDELTFKECAARCMKEIFMKSNKNLLEPYMRTEIQIPEYCLGDIVSNISGKKGGKIISINNVKQKFSDDIDSGRNILKCLLPLSQIVGYSKYLRSVTKGEGTFIMAFSHFQALSEEMQAEVLDNPFF</sequence>
<dbReference type="Gene3D" id="3.30.230.10">
    <property type="match status" value="1"/>
</dbReference>
<keyword evidence="3" id="KW-0496">Mitochondrion</keyword>
<dbReference type="GO" id="GO:0005759">
    <property type="term" value="C:mitochondrial matrix"/>
    <property type="evidence" value="ECO:0007669"/>
    <property type="project" value="UniProtKB-ARBA"/>
</dbReference>
<dbReference type="CDD" id="cd16262">
    <property type="entry name" value="EFG_III"/>
    <property type="match status" value="1"/>
</dbReference>
<dbReference type="Gene3D" id="3.30.70.870">
    <property type="entry name" value="Elongation Factor G (Translational Gtpase), domain 3"/>
    <property type="match status" value="1"/>
</dbReference>
<dbReference type="Pfam" id="PF14492">
    <property type="entry name" value="EFG_III"/>
    <property type="match status" value="1"/>
</dbReference>
<dbReference type="InterPro" id="IPR009000">
    <property type="entry name" value="Transl_B-barrel_sf"/>
</dbReference>
<keyword evidence="1" id="KW-0547">Nucleotide-binding</keyword>
<dbReference type="InterPro" id="IPR009022">
    <property type="entry name" value="EFG_III"/>
</dbReference>
<dbReference type="PRINTS" id="PR00315">
    <property type="entry name" value="ELONGATNFCT"/>
</dbReference>
<dbReference type="InterPro" id="IPR027417">
    <property type="entry name" value="P-loop_NTPase"/>
</dbReference>
<dbReference type="GO" id="GO:0032790">
    <property type="term" value="P:ribosome disassembly"/>
    <property type="evidence" value="ECO:0007669"/>
    <property type="project" value="TreeGrafter"/>
</dbReference>
<dbReference type="PROSITE" id="PS00301">
    <property type="entry name" value="G_TR_1"/>
    <property type="match status" value="1"/>
</dbReference>
<keyword evidence="4" id="KW-0342">GTP-binding</keyword>
<dbReference type="GO" id="GO:0005525">
    <property type="term" value="F:GTP binding"/>
    <property type="evidence" value="ECO:0007669"/>
    <property type="project" value="UniProtKB-KW"/>
</dbReference>
<evidence type="ECO:0000256" key="4">
    <source>
        <dbReference type="ARBA" id="ARBA00023134"/>
    </source>
</evidence>
<dbReference type="InterPro" id="IPR053905">
    <property type="entry name" value="EF-G-like_DII"/>
</dbReference>
<feature type="domain" description="Tr-type G" evidence="5">
    <location>
        <begin position="43"/>
        <end position="325"/>
    </location>
</feature>
<dbReference type="InterPro" id="IPR000795">
    <property type="entry name" value="T_Tr_GTP-bd_dom"/>
</dbReference>
<proteinExistence type="predicted"/>
<dbReference type="SUPFAM" id="SSF54980">
    <property type="entry name" value="EF-G C-terminal domain-like"/>
    <property type="match status" value="2"/>
</dbReference>
<dbReference type="Gene3D" id="2.40.30.10">
    <property type="entry name" value="Translation factors"/>
    <property type="match status" value="1"/>
</dbReference>
<dbReference type="InterPro" id="IPR005225">
    <property type="entry name" value="Small_GTP-bd"/>
</dbReference>
<dbReference type="SMART" id="SM00889">
    <property type="entry name" value="EFG_IV"/>
    <property type="match status" value="1"/>
</dbReference>
<dbReference type="InterPro" id="IPR000640">
    <property type="entry name" value="EFG_V-like"/>
</dbReference>
<dbReference type="InterPro" id="IPR020568">
    <property type="entry name" value="Ribosomal_Su5_D2-typ_SF"/>
</dbReference>
<dbReference type="Pfam" id="PF00679">
    <property type="entry name" value="EFG_C"/>
    <property type="match status" value="1"/>
</dbReference>
<dbReference type="AlphaFoldDB" id="A0AAD1Y6M8"/>
<evidence type="ECO:0000256" key="2">
    <source>
        <dbReference type="ARBA" id="ARBA00022917"/>
    </source>
</evidence>
<dbReference type="PANTHER" id="PTHR43261:SF1">
    <property type="entry name" value="RIBOSOME-RELEASING FACTOR 2, MITOCHONDRIAL"/>
    <property type="match status" value="1"/>
</dbReference>
<evidence type="ECO:0000313" key="7">
    <source>
        <dbReference type="Proteomes" id="UP001295684"/>
    </source>
</evidence>
<dbReference type="EMBL" id="CAMPGE010027236">
    <property type="protein sequence ID" value="CAI2384886.1"/>
    <property type="molecule type" value="Genomic_DNA"/>
</dbReference>
<dbReference type="InterPro" id="IPR035647">
    <property type="entry name" value="EFG_III/V"/>
</dbReference>
<dbReference type="PROSITE" id="PS51722">
    <property type="entry name" value="G_TR_2"/>
    <property type="match status" value="1"/>
</dbReference>
<dbReference type="Gene3D" id="3.30.70.240">
    <property type="match status" value="1"/>
</dbReference>
<gene>
    <name evidence="6" type="ORF">ECRASSUSDP1_LOCUS26426</name>
</gene>
<dbReference type="SUPFAM" id="SSF50447">
    <property type="entry name" value="Translation proteins"/>
    <property type="match status" value="1"/>
</dbReference>
<evidence type="ECO:0000259" key="5">
    <source>
        <dbReference type="PROSITE" id="PS51722"/>
    </source>
</evidence>
<name>A0AAD1Y6M8_EUPCR</name>
<dbReference type="Gene3D" id="3.40.50.300">
    <property type="entry name" value="P-loop containing nucleotide triphosphate hydrolases"/>
    <property type="match status" value="1"/>
</dbReference>
<comment type="caution">
    <text evidence="6">The sequence shown here is derived from an EMBL/GenBank/DDBJ whole genome shotgun (WGS) entry which is preliminary data.</text>
</comment>
<dbReference type="CDD" id="cd04088">
    <property type="entry name" value="EFG_mtEFG_II"/>
    <property type="match status" value="1"/>
</dbReference>
<dbReference type="NCBIfam" id="TIGR00231">
    <property type="entry name" value="small_GTP"/>
    <property type="match status" value="1"/>
</dbReference>
<dbReference type="SMART" id="SM00838">
    <property type="entry name" value="EFG_C"/>
    <property type="match status" value="1"/>
</dbReference>
<dbReference type="Pfam" id="PF03764">
    <property type="entry name" value="EFG_IV"/>
    <property type="match status" value="1"/>
</dbReference>
<dbReference type="InterPro" id="IPR031157">
    <property type="entry name" value="G_TR_CS"/>
</dbReference>
<dbReference type="GO" id="GO:0003924">
    <property type="term" value="F:GTPase activity"/>
    <property type="evidence" value="ECO:0007669"/>
    <property type="project" value="InterPro"/>
</dbReference>
<dbReference type="CDD" id="cd03713">
    <property type="entry name" value="EFG_mtEFG_C"/>
    <property type="match status" value="1"/>
</dbReference>
<dbReference type="Pfam" id="PF22042">
    <property type="entry name" value="EF-G_D2"/>
    <property type="match status" value="1"/>
</dbReference>
<accession>A0AAD1Y6M8</accession>
<organism evidence="6 7">
    <name type="scientific">Euplotes crassus</name>
    <dbReference type="NCBI Taxonomy" id="5936"/>
    <lineage>
        <taxon>Eukaryota</taxon>
        <taxon>Sar</taxon>
        <taxon>Alveolata</taxon>
        <taxon>Ciliophora</taxon>
        <taxon>Intramacronucleata</taxon>
        <taxon>Spirotrichea</taxon>
        <taxon>Hypotrichia</taxon>
        <taxon>Euplotida</taxon>
        <taxon>Euplotidae</taxon>
        <taxon>Moneuplotes</taxon>
    </lineage>
</organism>
<evidence type="ECO:0000313" key="6">
    <source>
        <dbReference type="EMBL" id="CAI2384886.1"/>
    </source>
</evidence>
<evidence type="ECO:0000256" key="3">
    <source>
        <dbReference type="ARBA" id="ARBA00023128"/>
    </source>
</evidence>
<dbReference type="SUPFAM" id="SSF52540">
    <property type="entry name" value="P-loop containing nucleoside triphosphate hydrolases"/>
    <property type="match status" value="1"/>
</dbReference>
<reference evidence="6" key="1">
    <citation type="submission" date="2023-07" db="EMBL/GenBank/DDBJ databases">
        <authorList>
            <consortium name="AG Swart"/>
            <person name="Singh M."/>
            <person name="Singh A."/>
            <person name="Seah K."/>
            <person name="Emmerich C."/>
        </authorList>
    </citation>
    <scope>NUCLEOTIDE SEQUENCE</scope>
    <source>
        <strain evidence="6">DP1</strain>
    </source>
</reference>
<dbReference type="PANTHER" id="PTHR43261">
    <property type="entry name" value="TRANSLATION ELONGATION FACTOR G-RELATED"/>
    <property type="match status" value="1"/>
</dbReference>
<dbReference type="FunFam" id="3.40.50.300:FF:000514">
    <property type="entry name" value="Ribosome-releasing factor 2, mitochondrial"/>
    <property type="match status" value="1"/>
</dbReference>
<dbReference type="Pfam" id="PF00009">
    <property type="entry name" value="GTP_EFTU"/>
    <property type="match status" value="1"/>
</dbReference>
<dbReference type="InterPro" id="IPR041095">
    <property type="entry name" value="EFG_II"/>
</dbReference>
<dbReference type="GO" id="GO:0032543">
    <property type="term" value="P:mitochondrial translation"/>
    <property type="evidence" value="ECO:0007669"/>
    <property type="project" value="TreeGrafter"/>
</dbReference>
<dbReference type="Proteomes" id="UP001295684">
    <property type="component" value="Unassembled WGS sequence"/>
</dbReference>
<dbReference type="InterPro" id="IPR005517">
    <property type="entry name" value="Transl_elong_EFG/EF2_IV"/>
</dbReference>
<dbReference type="InterPro" id="IPR035649">
    <property type="entry name" value="EFG_V"/>
</dbReference>